<feature type="compositionally biased region" description="Basic residues" evidence="1">
    <location>
        <begin position="187"/>
        <end position="197"/>
    </location>
</feature>
<evidence type="ECO:0000256" key="2">
    <source>
        <dbReference type="SAM" id="SignalP"/>
    </source>
</evidence>
<dbReference type="EMBL" id="JAKKPZ010000002">
    <property type="protein sequence ID" value="KAI1725354.1"/>
    <property type="molecule type" value="Genomic_DNA"/>
</dbReference>
<feature type="region of interest" description="Disordered" evidence="1">
    <location>
        <begin position="490"/>
        <end position="512"/>
    </location>
</feature>
<evidence type="ECO:0000256" key="1">
    <source>
        <dbReference type="SAM" id="MobiDB-lite"/>
    </source>
</evidence>
<feature type="compositionally biased region" description="Acidic residues" evidence="1">
    <location>
        <begin position="244"/>
        <end position="253"/>
    </location>
</feature>
<accession>A0AAD4NDC6</accession>
<feature type="signal peptide" evidence="2">
    <location>
        <begin position="1"/>
        <end position="20"/>
    </location>
</feature>
<gene>
    <name evidence="3" type="ORF">DdX_02010</name>
</gene>
<keyword evidence="2" id="KW-0732">Signal</keyword>
<proteinExistence type="predicted"/>
<feature type="region of interest" description="Disordered" evidence="1">
    <location>
        <begin position="408"/>
        <end position="429"/>
    </location>
</feature>
<dbReference type="AlphaFoldDB" id="A0AAD4NDC6"/>
<feature type="compositionally biased region" description="Basic and acidic residues" evidence="1">
    <location>
        <begin position="536"/>
        <end position="547"/>
    </location>
</feature>
<feature type="compositionally biased region" description="Acidic residues" evidence="1">
    <location>
        <begin position="264"/>
        <end position="274"/>
    </location>
</feature>
<evidence type="ECO:0000313" key="3">
    <source>
        <dbReference type="EMBL" id="KAI1725354.1"/>
    </source>
</evidence>
<reference evidence="3" key="1">
    <citation type="submission" date="2022-01" db="EMBL/GenBank/DDBJ databases">
        <title>Genome Sequence Resource for Two Populations of Ditylenchus destructor, the Migratory Endoparasitic Phytonematode.</title>
        <authorList>
            <person name="Zhang H."/>
            <person name="Lin R."/>
            <person name="Xie B."/>
        </authorList>
    </citation>
    <scope>NUCLEOTIDE SEQUENCE</scope>
    <source>
        <strain evidence="3">BazhouSP</strain>
    </source>
</reference>
<feature type="compositionally biased region" description="Basic and acidic residues" evidence="1">
    <location>
        <begin position="671"/>
        <end position="690"/>
    </location>
</feature>
<name>A0AAD4NDC6_9BILA</name>
<comment type="caution">
    <text evidence="3">The sequence shown here is derived from an EMBL/GenBank/DDBJ whole genome shotgun (WGS) entry which is preliminary data.</text>
</comment>
<dbReference type="Proteomes" id="UP001201812">
    <property type="component" value="Unassembled WGS sequence"/>
</dbReference>
<evidence type="ECO:0000313" key="4">
    <source>
        <dbReference type="Proteomes" id="UP001201812"/>
    </source>
</evidence>
<organism evidence="3 4">
    <name type="scientific">Ditylenchus destructor</name>
    <dbReference type="NCBI Taxonomy" id="166010"/>
    <lineage>
        <taxon>Eukaryota</taxon>
        <taxon>Metazoa</taxon>
        <taxon>Ecdysozoa</taxon>
        <taxon>Nematoda</taxon>
        <taxon>Chromadorea</taxon>
        <taxon>Rhabditida</taxon>
        <taxon>Tylenchina</taxon>
        <taxon>Tylenchomorpha</taxon>
        <taxon>Sphaerularioidea</taxon>
        <taxon>Anguinidae</taxon>
        <taxon>Anguininae</taxon>
        <taxon>Ditylenchus</taxon>
    </lineage>
</organism>
<feature type="region of interest" description="Disordered" evidence="1">
    <location>
        <begin position="536"/>
        <end position="639"/>
    </location>
</feature>
<feature type="chain" id="PRO_5042077062" evidence="2">
    <location>
        <begin position="21"/>
        <end position="806"/>
    </location>
</feature>
<protein>
    <submittedName>
        <fullName evidence="3">Uncharacterized protein</fullName>
    </submittedName>
</protein>
<sequence length="806" mass="91577">MDYSMFSVCFFILLLRTTHAGEPASTKASCNFSVDCKGIFGNMFHEHNSKYLCAEVGNGIEWLAIAEQTIIDADLNTVTIFLKGNQDFKVMNRLFSSPFCWASGEVDVHLMCSLRKFILCGSRNIDKFNDSESVTLHKIKNFPVINSDDSVHSIVSKIWPSFIVLAAEDVNTADKKFRSNHHTPQPNKRKPGTKSHHKQSETKTEQEEPQLSKVDKAICKYRKSCYDDTINGLESGKGMSYEPELIDSPEIDENLPSQEKSESYENESDEEISEDQQRLRCKYRTSCYEQRWPNLLSTKGVKHKGAASILTSKASSSVPPPSTFRKPTSVKEIAAETLKKLEERERHTNEKALPKFSPREKYLLDAKERLKQKNACKYRKSCYETGVLPSIEAGPLASLFTFQKNQTDSEKVERKASNHNPSPNFEEMSVSEQKQYCKYRKSCYESGMRPEIPDKGHIDEIIRSTAPREDQKLELRCKYRKSCYETGVLSPLNPPTPKQNEKTIGKAGNAPLPTTIGELKLMCKYRKSCYVTKAREAESQKSEEEKIAPALSQNASATEMGDLEEEPHHAATHNSDSTEVPQIPLPDQPVKSNKAHKTKKTPQVKTPRVPKPTKAPEMAPTPKPRAKKNEEYCGEEQEVAPPYKQEVPVPLYSNIKIVKEPAEEISAPLAGEEKNEDDSFKSRENEETNGEIRIDREQKLQCKYRKSCYISEGLISEDIMDNLTPQMKSKCKYRHSCYADILDVVPHRNWSAERVIEQTRMDKVSNRDLPCNKYYLSCREKLGLPPKEAKPPRAANGKKLCRKKTD</sequence>
<feature type="region of interest" description="Disordered" evidence="1">
    <location>
        <begin position="783"/>
        <end position="806"/>
    </location>
</feature>
<keyword evidence="4" id="KW-1185">Reference proteome</keyword>
<feature type="region of interest" description="Disordered" evidence="1">
    <location>
        <begin position="232"/>
        <end position="276"/>
    </location>
</feature>
<feature type="region of interest" description="Disordered" evidence="1">
    <location>
        <begin position="666"/>
        <end position="690"/>
    </location>
</feature>
<feature type="compositionally biased region" description="Basic residues" evidence="1">
    <location>
        <begin position="593"/>
        <end position="602"/>
    </location>
</feature>
<feature type="region of interest" description="Disordered" evidence="1">
    <location>
        <begin position="176"/>
        <end position="211"/>
    </location>
</feature>